<name>A0A0F9GFK5_9ZZZZ</name>
<keyword evidence="1" id="KW-1133">Transmembrane helix</keyword>
<sequence length="110" mass="12446">MVKLIFKQSPRKSWKMWKHGFNKLTPMDHALAKRSGHFWAMLGASTASMALLVQVPLGFMENMLPSISTMGFGILIGGISYLQFCEWRKENQKISGLEKMNKITKGLEAI</sequence>
<feature type="transmembrane region" description="Helical" evidence="1">
    <location>
        <begin position="38"/>
        <end position="57"/>
    </location>
</feature>
<organism evidence="2">
    <name type="scientific">marine sediment metagenome</name>
    <dbReference type="NCBI Taxonomy" id="412755"/>
    <lineage>
        <taxon>unclassified sequences</taxon>
        <taxon>metagenomes</taxon>
        <taxon>ecological metagenomes</taxon>
    </lineage>
</organism>
<dbReference type="EMBL" id="LAZR01026601">
    <property type="protein sequence ID" value="KKL68215.1"/>
    <property type="molecule type" value="Genomic_DNA"/>
</dbReference>
<evidence type="ECO:0008006" key="3">
    <source>
        <dbReference type="Google" id="ProtNLM"/>
    </source>
</evidence>
<keyword evidence="1" id="KW-0472">Membrane</keyword>
<comment type="caution">
    <text evidence="2">The sequence shown here is derived from an EMBL/GenBank/DDBJ whole genome shotgun (WGS) entry which is preliminary data.</text>
</comment>
<dbReference type="AlphaFoldDB" id="A0A0F9GFK5"/>
<gene>
    <name evidence="2" type="ORF">LCGC14_2127190</name>
</gene>
<accession>A0A0F9GFK5</accession>
<reference evidence="2" key="1">
    <citation type="journal article" date="2015" name="Nature">
        <title>Complex archaea that bridge the gap between prokaryotes and eukaryotes.</title>
        <authorList>
            <person name="Spang A."/>
            <person name="Saw J.H."/>
            <person name="Jorgensen S.L."/>
            <person name="Zaremba-Niedzwiedzka K."/>
            <person name="Martijn J."/>
            <person name="Lind A.E."/>
            <person name="van Eijk R."/>
            <person name="Schleper C."/>
            <person name="Guy L."/>
            <person name="Ettema T.J."/>
        </authorList>
    </citation>
    <scope>NUCLEOTIDE SEQUENCE</scope>
</reference>
<proteinExistence type="predicted"/>
<evidence type="ECO:0000256" key="1">
    <source>
        <dbReference type="SAM" id="Phobius"/>
    </source>
</evidence>
<evidence type="ECO:0000313" key="2">
    <source>
        <dbReference type="EMBL" id="KKL68215.1"/>
    </source>
</evidence>
<feature type="transmembrane region" description="Helical" evidence="1">
    <location>
        <begin position="63"/>
        <end position="84"/>
    </location>
</feature>
<keyword evidence="1" id="KW-0812">Transmembrane</keyword>
<protein>
    <recommendedName>
        <fullName evidence="3">SMODS and SLOG-associating 2TM effector domain-containing protein</fullName>
    </recommendedName>
</protein>